<dbReference type="AlphaFoldDB" id="M0M9L1"/>
<evidence type="ECO:0000313" key="3">
    <source>
        <dbReference type="Proteomes" id="UP000011566"/>
    </source>
</evidence>
<dbReference type="PATRIC" id="fig|1132509.6.peg.95"/>
<gene>
    <name evidence="2" type="ORF">C447_00395</name>
</gene>
<name>M0M9L1_9EURY</name>
<feature type="region of interest" description="Disordered" evidence="1">
    <location>
        <begin position="1"/>
        <end position="24"/>
    </location>
</feature>
<sequence>MSDESDSERDPAEGENVAIYPSSDGDFEVHLTGEPVEEVPECPECEVAGEPLPDAESVTEVACMDETCEVGSYLLDGTVLWRE</sequence>
<keyword evidence="3" id="KW-1185">Reference proteome</keyword>
<organism evidence="2 3">
    <name type="scientific">Halococcus hamelinensis 100A6</name>
    <dbReference type="NCBI Taxonomy" id="1132509"/>
    <lineage>
        <taxon>Archaea</taxon>
        <taxon>Methanobacteriati</taxon>
        <taxon>Methanobacteriota</taxon>
        <taxon>Stenosarchaea group</taxon>
        <taxon>Halobacteria</taxon>
        <taxon>Halobacteriales</taxon>
        <taxon>Halococcaceae</taxon>
        <taxon>Halococcus</taxon>
    </lineage>
</organism>
<protein>
    <submittedName>
        <fullName evidence="2">Uncharacterized protein</fullName>
    </submittedName>
</protein>
<evidence type="ECO:0000256" key="1">
    <source>
        <dbReference type="SAM" id="MobiDB-lite"/>
    </source>
</evidence>
<dbReference type="OrthoDB" id="376759at2157"/>
<evidence type="ECO:0000313" key="2">
    <source>
        <dbReference type="EMBL" id="EMA42003.1"/>
    </source>
</evidence>
<dbReference type="RefSeq" id="WP_007689719.1">
    <property type="nucleotide sequence ID" value="NZ_AJRK01000420.1"/>
</dbReference>
<reference evidence="2 3" key="1">
    <citation type="journal article" date="2014" name="PLoS Genet.">
        <title>Phylogenetically driven sequencing of extremely halophilic archaea reveals strategies for static and dynamic osmo-response.</title>
        <authorList>
            <person name="Becker E.A."/>
            <person name="Seitzer P.M."/>
            <person name="Tritt A."/>
            <person name="Larsen D."/>
            <person name="Krusor M."/>
            <person name="Yao A.I."/>
            <person name="Wu D."/>
            <person name="Madern D."/>
            <person name="Eisen J.A."/>
            <person name="Darling A.E."/>
            <person name="Facciotti M.T."/>
        </authorList>
    </citation>
    <scope>NUCLEOTIDE SEQUENCE [LARGE SCALE GENOMIC DNA]</scope>
    <source>
        <strain evidence="2 3">100A6</strain>
    </source>
</reference>
<accession>M0M9L1</accession>
<comment type="caution">
    <text evidence="2">The sequence shown here is derived from an EMBL/GenBank/DDBJ whole genome shotgun (WGS) entry which is preliminary data.</text>
</comment>
<dbReference type="EMBL" id="AOMB01000003">
    <property type="protein sequence ID" value="EMA42003.1"/>
    <property type="molecule type" value="Genomic_DNA"/>
</dbReference>
<dbReference type="Proteomes" id="UP000011566">
    <property type="component" value="Unassembled WGS sequence"/>
</dbReference>
<proteinExistence type="predicted"/>